<proteinExistence type="predicted"/>
<feature type="domain" description="SnoaL-like" evidence="2">
    <location>
        <begin position="30"/>
        <end position="151"/>
    </location>
</feature>
<evidence type="ECO:0000313" key="3">
    <source>
        <dbReference type="EMBL" id="RVT92753.1"/>
    </source>
</evidence>
<dbReference type="Proteomes" id="UP000282971">
    <property type="component" value="Unassembled WGS sequence"/>
</dbReference>
<name>A0A437M5A2_9SPHN</name>
<comment type="caution">
    <text evidence="3">The sequence shown here is derived from an EMBL/GenBank/DDBJ whole genome shotgun (WGS) entry which is preliminary data.</text>
</comment>
<dbReference type="InterPro" id="IPR032710">
    <property type="entry name" value="NTF2-like_dom_sf"/>
</dbReference>
<evidence type="ECO:0000259" key="2">
    <source>
        <dbReference type="Pfam" id="PF13577"/>
    </source>
</evidence>
<reference evidence="3 4" key="1">
    <citation type="submission" date="2019-01" db="EMBL/GenBank/DDBJ databases">
        <authorList>
            <person name="Chen W.-M."/>
        </authorList>
    </citation>
    <scope>NUCLEOTIDE SEQUENCE [LARGE SCALE GENOMIC DNA]</scope>
    <source>
        <strain evidence="3 4">CCP-7</strain>
    </source>
</reference>
<evidence type="ECO:0000256" key="1">
    <source>
        <dbReference type="SAM" id="MobiDB-lite"/>
    </source>
</evidence>
<accession>A0A437M5A2</accession>
<feature type="compositionally biased region" description="Pro residues" evidence="1">
    <location>
        <begin position="161"/>
        <end position="172"/>
    </location>
</feature>
<dbReference type="SUPFAM" id="SSF54427">
    <property type="entry name" value="NTF2-like"/>
    <property type="match status" value="1"/>
</dbReference>
<sequence>MERNRIRQAMQFRSSPPPPADDIAATVAWLRDRELIKDIYSRYAYAVDAIDVDLLRTVFHPDCVIVGTMEEGGLEDYIQGLVESLPAYEATMHFKGNQYVEMAGDTAFVESWVLGYHREAADSPIDSLLLGLRYQDDLIRVGDDWRIIRRKATRQFHEGPFPRPYIGEPPYPRKAHGSRGRDA</sequence>
<dbReference type="InterPro" id="IPR037401">
    <property type="entry name" value="SnoaL-like"/>
</dbReference>
<keyword evidence="4" id="KW-1185">Reference proteome</keyword>
<evidence type="ECO:0000313" key="4">
    <source>
        <dbReference type="Proteomes" id="UP000282971"/>
    </source>
</evidence>
<dbReference type="EMBL" id="SACN01000001">
    <property type="protein sequence ID" value="RVT92753.1"/>
    <property type="molecule type" value="Genomic_DNA"/>
</dbReference>
<dbReference type="AlphaFoldDB" id="A0A437M5A2"/>
<dbReference type="Gene3D" id="3.10.450.50">
    <property type="match status" value="1"/>
</dbReference>
<protein>
    <submittedName>
        <fullName evidence="3">Nuclear transport factor 2 family protein</fullName>
    </submittedName>
</protein>
<dbReference type="RefSeq" id="WP_127740672.1">
    <property type="nucleotide sequence ID" value="NZ_SACN01000001.1"/>
</dbReference>
<organism evidence="3 4">
    <name type="scientific">Sphingomonas crocodyli</name>
    <dbReference type="NCBI Taxonomy" id="1979270"/>
    <lineage>
        <taxon>Bacteria</taxon>
        <taxon>Pseudomonadati</taxon>
        <taxon>Pseudomonadota</taxon>
        <taxon>Alphaproteobacteria</taxon>
        <taxon>Sphingomonadales</taxon>
        <taxon>Sphingomonadaceae</taxon>
        <taxon>Sphingomonas</taxon>
    </lineage>
</organism>
<gene>
    <name evidence="3" type="ORF">EOD43_02190</name>
</gene>
<feature type="compositionally biased region" description="Basic residues" evidence="1">
    <location>
        <begin position="173"/>
        <end position="183"/>
    </location>
</feature>
<feature type="region of interest" description="Disordered" evidence="1">
    <location>
        <begin position="159"/>
        <end position="183"/>
    </location>
</feature>
<dbReference type="OrthoDB" id="1492465at2"/>
<dbReference type="Pfam" id="PF13577">
    <property type="entry name" value="SnoaL_4"/>
    <property type="match status" value="1"/>
</dbReference>